<gene>
    <name evidence="1" type="ORF">L2E82_10896</name>
</gene>
<name>A0ACB9GCV9_CICIN</name>
<reference evidence="2" key="1">
    <citation type="journal article" date="2022" name="Mol. Ecol. Resour.">
        <title>The genomes of chicory, endive, great burdock and yacon provide insights into Asteraceae palaeo-polyploidization history and plant inulin production.</title>
        <authorList>
            <person name="Fan W."/>
            <person name="Wang S."/>
            <person name="Wang H."/>
            <person name="Wang A."/>
            <person name="Jiang F."/>
            <person name="Liu H."/>
            <person name="Zhao H."/>
            <person name="Xu D."/>
            <person name="Zhang Y."/>
        </authorList>
    </citation>
    <scope>NUCLEOTIDE SEQUENCE [LARGE SCALE GENOMIC DNA]</scope>
    <source>
        <strain evidence="2">cv. Punajuju</strain>
    </source>
</reference>
<keyword evidence="2" id="KW-1185">Reference proteome</keyword>
<reference evidence="1 2" key="2">
    <citation type="journal article" date="2022" name="Mol. Ecol. Resour.">
        <title>The genomes of chicory, endive, great burdock and yacon provide insights into Asteraceae paleo-polyploidization history and plant inulin production.</title>
        <authorList>
            <person name="Fan W."/>
            <person name="Wang S."/>
            <person name="Wang H."/>
            <person name="Wang A."/>
            <person name="Jiang F."/>
            <person name="Liu H."/>
            <person name="Zhao H."/>
            <person name="Xu D."/>
            <person name="Zhang Y."/>
        </authorList>
    </citation>
    <scope>NUCLEOTIDE SEQUENCE [LARGE SCALE GENOMIC DNA]</scope>
    <source>
        <strain evidence="2">cv. Punajuju</strain>
        <tissue evidence="1">Leaves</tissue>
    </source>
</reference>
<dbReference type="Proteomes" id="UP001055811">
    <property type="component" value="Linkage Group LG02"/>
</dbReference>
<dbReference type="EMBL" id="CM042010">
    <property type="protein sequence ID" value="KAI3780903.1"/>
    <property type="molecule type" value="Genomic_DNA"/>
</dbReference>
<accession>A0ACB9GCV9</accession>
<protein>
    <submittedName>
        <fullName evidence="1">Uncharacterized protein</fullName>
    </submittedName>
</protein>
<sequence length="78" mass="8556">MAEGGGRLAAERLSQNQIDVMASQNERCVSPSQKESGVFTFEDYKVRITCSIWNASKPVIWGDAWTMPEIFGGKDDGG</sequence>
<comment type="caution">
    <text evidence="1">The sequence shown here is derived from an EMBL/GenBank/DDBJ whole genome shotgun (WGS) entry which is preliminary data.</text>
</comment>
<evidence type="ECO:0000313" key="2">
    <source>
        <dbReference type="Proteomes" id="UP001055811"/>
    </source>
</evidence>
<evidence type="ECO:0000313" key="1">
    <source>
        <dbReference type="EMBL" id="KAI3780903.1"/>
    </source>
</evidence>
<organism evidence="1 2">
    <name type="scientific">Cichorium intybus</name>
    <name type="common">Chicory</name>
    <dbReference type="NCBI Taxonomy" id="13427"/>
    <lineage>
        <taxon>Eukaryota</taxon>
        <taxon>Viridiplantae</taxon>
        <taxon>Streptophyta</taxon>
        <taxon>Embryophyta</taxon>
        <taxon>Tracheophyta</taxon>
        <taxon>Spermatophyta</taxon>
        <taxon>Magnoliopsida</taxon>
        <taxon>eudicotyledons</taxon>
        <taxon>Gunneridae</taxon>
        <taxon>Pentapetalae</taxon>
        <taxon>asterids</taxon>
        <taxon>campanulids</taxon>
        <taxon>Asterales</taxon>
        <taxon>Asteraceae</taxon>
        <taxon>Cichorioideae</taxon>
        <taxon>Cichorieae</taxon>
        <taxon>Cichoriinae</taxon>
        <taxon>Cichorium</taxon>
    </lineage>
</organism>
<proteinExistence type="predicted"/>